<protein>
    <submittedName>
        <fullName evidence="6">Cytochrome c oxidase subunit 6b-like isoform X2</fullName>
    </submittedName>
</protein>
<sequence>MSASQIDPHDKMRSRDVSKVARGEQAPRPAHEYGTVSKPPPPSSTSVPSAQTNDDHRRSGSEDKDKDNKVSLISFDRCVQKKGEHAPECKKFANYYRSLCPGEWVEKWNEQRELGVFPGPI</sequence>
<dbReference type="Pfam" id="PF02297">
    <property type="entry name" value="COX6B"/>
    <property type="match status" value="1"/>
</dbReference>
<evidence type="ECO:0000256" key="4">
    <source>
        <dbReference type="SAM" id="MobiDB-lite"/>
    </source>
</evidence>
<evidence type="ECO:0000256" key="3">
    <source>
        <dbReference type="ARBA" id="ARBA00023157"/>
    </source>
</evidence>
<dbReference type="RefSeq" id="XP_050939426.1">
    <property type="nucleotide sequence ID" value="XM_051083469.1"/>
</dbReference>
<dbReference type="InterPro" id="IPR048280">
    <property type="entry name" value="COX6B-like"/>
</dbReference>
<evidence type="ECO:0000313" key="6">
    <source>
        <dbReference type="RefSeq" id="XP_050939426.1"/>
    </source>
</evidence>
<dbReference type="InterPro" id="IPR003213">
    <property type="entry name" value="Cyt_c_oxidase_su6B"/>
</dbReference>
<dbReference type="InterPro" id="IPR036549">
    <property type="entry name" value="CX6/COA6-like_sf"/>
</dbReference>
<dbReference type="SUPFAM" id="SSF47694">
    <property type="entry name" value="Cytochrome c oxidase subunit h"/>
    <property type="match status" value="1"/>
</dbReference>
<dbReference type="Proteomes" id="UP001652600">
    <property type="component" value="Chromosome 4"/>
</dbReference>
<dbReference type="CDD" id="cd00926">
    <property type="entry name" value="Cyt_c_Oxidase_VIb"/>
    <property type="match status" value="1"/>
</dbReference>
<dbReference type="PANTHER" id="PTHR46281:SF8">
    <property type="entry name" value="CYTOCHROME C OXIDASE SUBUNIT 12, MITOCHONDRIAL"/>
    <property type="match status" value="1"/>
</dbReference>
<dbReference type="PANTHER" id="PTHR46281">
    <property type="entry name" value="CYTOCHROME C OXIDASE SUBUNIT 6B"/>
    <property type="match status" value="1"/>
</dbReference>
<name>A0ABM3KNR3_CUCME</name>
<dbReference type="Gene3D" id="1.10.10.140">
    <property type="entry name" value="Cytochrome c oxidase, subunit VIb"/>
    <property type="match status" value="1"/>
</dbReference>
<keyword evidence="3" id="KW-1015">Disulfide bond</keyword>
<keyword evidence="5" id="KW-1185">Reference proteome</keyword>
<accession>A0ABM3KNR3</accession>
<organism evidence="5 6">
    <name type="scientific">Cucumis melo</name>
    <name type="common">Muskmelon</name>
    <dbReference type="NCBI Taxonomy" id="3656"/>
    <lineage>
        <taxon>Eukaryota</taxon>
        <taxon>Viridiplantae</taxon>
        <taxon>Streptophyta</taxon>
        <taxon>Embryophyta</taxon>
        <taxon>Tracheophyta</taxon>
        <taxon>Spermatophyta</taxon>
        <taxon>Magnoliopsida</taxon>
        <taxon>eudicotyledons</taxon>
        <taxon>Gunneridae</taxon>
        <taxon>Pentapetalae</taxon>
        <taxon>rosids</taxon>
        <taxon>fabids</taxon>
        <taxon>Cucurbitales</taxon>
        <taxon>Cucurbitaceae</taxon>
        <taxon>Benincaseae</taxon>
        <taxon>Cucumis</taxon>
    </lineage>
</organism>
<gene>
    <name evidence="6" type="primary">LOC103503497</name>
</gene>
<evidence type="ECO:0000256" key="2">
    <source>
        <dbReference type="ARBA" id="ARBA00023128"/>
    </source>
</evidence>
<feature type="compositionally biased region" description="Basic and acidic residues" evidence="4">
    <location>
        <begin position="53"/>
        <end position="69"/>
    </location>
</feature>
<proteinExistence type="predicted"/>
<reference evidence="6" key="1">
    <citation type="submission" date="2025-08" db="UniProtKB">
        <authorList>
            <consortium name="RefSeq"/>
        </authorList>
    </citation>
    <scope>IDENTIFICATION</scope>
    <source>
        <tissue evidence="6">Stem</tissue>
    </source>
</reference>
<comment type="subcellular location">
    <subcellularLocation>
        <location evidence="1">Mitochondrion</location>
    </subcellularLocation>
</comment>
<evidence type="ECO:0000256" key="1">
    <source>
        <dbReference type="ARBA" id="ARBA00004173"/>
    </source>
</evidence>
<keyword evidence="2" id="KW-0496">Mitochondrion</keyword>
<dbReference type="GeneID" id="103503497"/>
<feature type="compositionally biased region" description="Basic and acidic residues" evidence="4">
    <location>
        <begin position="7"/>
        <end position="22"/>
    </location>
</feature>
<feature type="region of interest" description="Disordered" evidence="4">
    <location>
        <begin position="1"/>
        <end position="72"/>
    </location>
</feature>
<evidence type="ECO:0000313" key="5">
    <source>
        <dbReference type="Proteomes" id="UP001652600"/>
    </source>
</evidence>